<dbReference type="OrthoDB" id="6261260at2759"/>
<reference evidence="1 2" key="1">
    <citation type="submission" date="2019-07" db="EMBL/GenBank/DDBJ databases">
        <title>Annotation for the trematode Paragonimus westermani.</title>
        <authorList>
            <person name="Choi Y.-J."/>
        </authorList>
    </citation>
    <scope>NUCLEOTIDE SEQUENCE [LARGE SCALE GENOMIC DNA]</scope>
    <source>
        <strain evidence="1">180907_Pwestermani</strain>
    </source>
</reference>
<gene>
    <name evidence="1" type="ORF">P879_09614</name>
</gene>
<dbReference type="AlphaFoldDB" id="A0A8T0DHP0"/>
<organism evidence="1 2">
    <name type="scientific">Paragonimus westermani</name>
    <dbReference type="NCBI Taxonomy" id="34504"/>
    <lineage>
        <taxon>Eukaryota</taxon>
        <taxon>Metazoa</taxon>
        <taxon>Spiralia</taxon>
        <taxon>Lophotrochozoa</taxon>
        <taxon>Platyhelminthes</taxon>
        <taxon>Trematoda</taxon>
        <taxon>Digenea</taxon>
        <taxon>Plagiorchiida</taxon>
        <taxon>Troglotremata</taxon>
        <taxon>Troglotrematidae</taxon>
        <taxon>Paragonimus</taxon>
    </lineage>
</organism>
<protein>
    <submittedName>
        <fullName evidence="1">Uncharacterized protein</fullName>
    </submittedName>
</protein>
<proteinExistence type="predicted"/>
<dbReference type="EMBL" id="JTDF01005075">
    <property type="protein sequence ID" value="KAF8566458.1"/>
    <property type="molecule type" value="Genomic_DNA"/>
</dbReference>
<accession>A0A8T0DHP0</accession>
<sequence length="919" mass="104819">MDNDNGYDVPTEEIQKEIMENLQTWSVANSDDVNFEISQEDEIILKPYVRPCPAELFRLTEDDKAEFENLRSRLGLHSDESRGCVSDTISETERPMVNLTAPKLLRHEKLDRPVQSKAIQNHSSNTSRNRVYSQYYPSAMISIDQDKQWTELNNFLDNYHVSQDKLDTVFDFDGTAKICDSNENEHIVLEYLRRMSEKFRENQPKSCRLGDGTEATHLEIVKTMERKTVCCDLRTQLTKRNPSKLLTKQVDVVAQSDSESFSDSGADQDQGLWLEQFRAHRQLPDRNSENSRIKTNKVMVKAPSISTQENNLTPGRRDCDSCEKLGGKLKDVWNDSVVEDRLEELRTSETFLARRRRFCEEFVRSVGIQRASNLLLHEDSSFSAGIPLLDDFFSERTTDSTVHLVCESPWTSWEQSGFDSGHCGLLSQAINSARQSWFVFFAFVSWLLSLVTKEEQKATVSSSAQVFCFNTVGFVQIATRQNESQPPSVNRPQIHALLQIPSSGTIMCEQIKHKITDEFKNQLSSWKPDEALIWNVDHVALPSFDGEPDLSTLTITRPNVEDWKQQFPNRMPSIYAGEFGNSEQTRAMIWDSEQHRIPNKTNRLNGKNNFGSRWDDLLDSDSATAVIEMPLTKFQMSDIQKTLFALLVNLHLKALDLVGIRLGWISTWTGNRMTADSTLSSHSRIPCVALAVRGYKAWQYSKNVCDWMTSKIGSDDEMLRCYGSRYQDFNLKHLVRWFGPRLPDVTGLSPLKIVRIKHQASKLLTHSKNCWLVRSMRNDLVILLDKSLSSCLTGILKAVVNKCGYQVIWLSRFTCVTPPDLCALRMLVVSESKLPVEAKCNSLNSVLEPSSPEMLIVLRRENANAHAIHLCEQVKMVVQRSLDSTQERRSSEYTAAHGIHVLRLLTCPTAHPHTFEIIC</sequence>
<evidence type="ECO:0000313" key="1">
    <source>
        <dbReference type="EMBL" id="KAF8566458.1"/>
    </source>
</evidence>
<name>A0A8T0DHP0_9TREM</name>
<evidence type="ECO:0000313" key="2">
    <source>
        <dbReference type="Proteomes" id="UP000699462"/>
    </source>
</evidence>
<comment type="caution">
    <text evidence="1">The sequence shown here is derived from an EMBL/GenBank/DDBJ whole genome shotgun (WGS) entry which is preliminary data.</text>
</comment>
<dbReference type="Proteomes" id="UP000699462">
    <property type="component" value="Unassembled WGS sequence"/>
</dbReference>
<keyword evidence="2" id="KW-1185">Reference proteome</keyword>